<name>A0ABY5HKD5_9GAMM</name>
<dbReference type="EMBL" id="CP073347">
    <property type="protein sequence ID" value="UTW12760.1"/>
    <property type="molecule type" value="Genomic_DNA"/>
</dbReference>
<dbReference type="RefSeq" id="WP_255854886.1">
    <property type="nucleotide sequence ID" value="NZ_CP073347.1"/>
</dbReference>
<protein>
    <recommendedName>
        <fullName evidence="3">Phasin family protein</fullName>
    </recommendedName>
</protein>
<evidence type="ECO:0000313" key="2">
    <source>
        <dbReference type="Proteomes" id="UP001058461"/>
    </source>
</evidence>
<proteinExistence type="predicted"/>
<accession>A0ABY5HKD5</accession>
<evidence type="ECO:0008006" key="3">
    <source>
        <dbReference type="Google" id="ProtNLM"/>
    </source>
</evidence>
<organism evidence="1 2">
    <name type="scientific">Marinobacterium rhizophilum</name>
    <dbReference type="NCBI Taxonomy" id="420402"/>
    <lineage>
        <taxon>Bacteria</taxon>
        <taxon>Pseudomonadati</taxon>
        <taxon>Pseudomonadota</taxon>
        <taxon>Gammaproteobacteria</taxon>
        <taxon>Oceanospirillales</taxon>
        <taxon>Oceanospirillaceae</taxon>
        <taxon>Marinobacterium</taxon>
    </lineage>
</organism>
<reference evidence="1" key="1">
    <citation type="submission" date="2021-04" db="EMBL/GenBank/DDBJ databases">
        <title>Oceanospirillales bacteria with DddD are important DMSP degraders in coastal seawater.</title>
        <authorList>
            <person name="Liu J."/>
        </authorList>
    </citation>
    <scope>NUCLEOTIDE SEQUENCE</scope>
    <source>
        <strain evidence="1">D13-1</strain>
    </source>
</reference>
<keyword evidence="2" id="KW-1185">Reference proteome</keyword>
<gene>
    <name evidence="1" type="ORF">KDW95_03525</name>
</gene>
<evidence type="ECO:0000313" key="1">
    <source>
        <dbReference type="EMBL" id="UTW12760.1"/>
    </source>
</evidence>
<dbReference type="Proteomes" id="UP001058461">
    <property type="component" value="Chromosome"/>
</dbReference>
<sequence length="169" mass="18197">MTTETAPLIDPNLTEALQHWNQYCNQSRQNALILLNAITPLKDQIQVTGQLLETAQKTDWLQAGSKFSDPTALVGAFSELADIQIAALGKIQEGYNAFLKTTEASTQQLSELGKAADSPQALLAASLETGLSILKQYEADATEEASSLSAIQSAYRAWLQKNLQSLSAG</sequence>